<feature type="binding site" evidence="4">
    <location>
        <position position="124"/>
    </location>
    <ligand>
        <name>Mn(2+)</name>
        <dbReference type="ChEBI" id="CHEBI:29035"/>
        <label>2</label>
    </ligand>
</feature>
<evidence type="ECO:0000256" key="3">
    <source>
        <dbReference type="ARBA" id="ARBA00022801"/>
    </source>
</evidence>
<dbReference type="HOGENOM" id="CLU_039478_0_0_9"/>
<dbReference type="InterPro" id="IPR005925">
    <property type="entry name" value="Agmatinase-rel"/>
</dbReference>
<evidence type="ECO:0000256" key="4">
    <source>
        <dbReference type="PIRSR" id="PIRSR036979-1"/>
    </source>
</evidence>
<evidence type="ECO:0000256" key="5">
    <source>
        <dbReference type="RuleBase" id="RU003684"/>
    </source>
</evidence>
<name>G8TSM6_SULAD</name>
<dbReference type="STRING" id="679936.Sulac_0901"/>
<dbReference type="GO" id="GO:0008783">
    <property type="term" value="F:agmatinase activity"/>
    <property type="evidence" value="ECO:0007669"/>
    <property type="project" value="UniProtKB-EC"/>
</dbReference>
<evidence type="ECO:0000313" key="6">
    <source>
        <dbReference type="EMBL" id="AEW04403.1"/>
    </source>
</evidence>
<dbReference type="KEGG" id="sap:Sulac_0901"/>
<evidence type="ECO:0000256" key="2">
    <source>
        <dbReference type="ARBA" id="ARBA00022723"/>
    </source>
</evidence>
<gene>
    <name evidence="6" type="ordered locus">Sulac_0901</name>
</gene>
<comment type="cofactor">
    <cofactor evidence="4">
        <name>Mn(2+)</name>
        <dbReference type="ChEBI" id="CHEBI:29035"/>
    </cofactor>
    <text evidence="4">Binds 2 manganese ions per subunit.</text>
</comment>
<keyword evidence="3 5" id="KW-0378">Hydrolase</keyword>
<protein>
    <submittedName>
        <fullName evidence="6">Agmatinase</fullName>
        <ecNumber evidence="6">3.5.3.11</ecNumber>
    </submittedName>
</protein>
<dbReference type="EMBL" id="CP003179">
    <property type="protein sequence ID" value="AEW04403.1"/>
    <property type="molecule type" value="Genomic_DNA"/>
</dbReference>
<dbReference type="PIRSF" id="PIRSF036979">
    <property type="entry name" value="Arginase"/>
    <property type="match status" value="1"/>
</dbReference>
<dbReference type="AlphaFoldDB" id="G8TSM6"/>
<keyword evidence="4" id="KW-0464">Manganese</keyword>
<dbReference type="GO" id="GO:0046872">
    <property type="term" value="F:metal ion binding"/>
    <property type="evidence" value="ECO:0007669"/>
    <property type="project" value="UniProtKB-KW"/>
</dbReference>
<reference evidence="7" key="1">
    <citation type="submission" date="2011-12" db="EMBL/GenBank/DDBJ databases">
        <title>The complete genome of chromosome of Sulfobacillus acidophilus DSM 10332.</title>
        <authorList>
            <person name="Lucas S."/>
            <person name="Han J."/>
            <person name="Lapidus A."/>
            <person name="Bruce D."/>
            <person name="Goodwin L."/>
            <person name="Pitluck S."/>
            <person name="Peters L."/>
            <person name="Kyrpides N."/>
            <person name="Mavromatis K."/>
            <person name="Ivanova N."/>
            <person name="Mikhailova N."/>
            <person name="Chertkov O."/>
            <person name="Saunders E."/>
            <person name="Detter J.C."/>
            <person name="Tapia R."/>
            <person name="Han C."/>
            <person name="Land M."/>
            <person name="Hauser L."/>
            <person name="Markowitz V."/>
            <person name="Cheng J.-F."/>
            <person name="Hugenholtz P."/>
            <person name="Woyke T."/>
            <person name="Wu D."/>
            <person name="Pukall R."/>
            <person name="Gehrich-Schroeter G."/>
            <person name="Schneider S."/>
            <person name="Klenk H.-P."/>
            <person name="Eisen J.A."/>
        </authorList>
    </citation>
    <scope>NUCLEOTIDE SEQUENCE [LARGE SCALE GENOMIC DNA]</scope>
    <source>
        <strain evidence="7">ATCC 700253 / DSM 10332 / NAL</strain>
    </source>
</reference>
<dbReference type="GO" id="GO:0033389">
    <property type="term" value="P:putrescine biosynthetic process from arginine, via agmatine"/>
    <property type="evidence" value="ECO:0007669"/>
    <property type="project" value="TreeGrafter"/>
</dbReference>
<organism evidence="6 7">
    <name type="scientific">Sulfobacillus acidophilus (strain ATCC 700253 / DSM 10332 / NAL)</name>
    <dbReference type="NCBI Taxonomy" id="679936"/>
    <lineage>
        <taxon>Bacteria</taxon>
        <taxon>Bacillati</taxon>
        <taxon>Bacillota</taxon>
        <taxon>Clostridia</taxon>
        <taxon>Eubacteriales</taxon>
        <taxon>Clostridiales Family XVII. Incertae Sedis</taxon>
        <taxon>Sulfobacillus</taxon>
    </lineage>
</organism>
<dbReference type="PROSITE" id="PS01053">
    <property type="entry name" value="ARGINASE_1"/>
    <property type="match status" value="1"/>
</dbReference>
<dbReference type="PANTHER" id="PTHR11358">
    <property type="entry name" value="ARGINASE/AGMATINASE"/>
    <property type="match status" value="1"/>
</dbReference>
<dbReference type="InterPro" id="IPR006035">
    <property type="entry name" value="Ureohydrolase"/>
</dbReference>
<accession>G8TSM6</accession>
<dbReference type="Proteomes" id="UP000005439">
    <property type="component" value="Chromosome"/>
</dbReference>
<dbReference type="NCBIfam" id="TIGR01230">
    <property type="entry name" value="agmatinase"/>
    <property type="match status" value="1"/>
</dbReference>
<feature type="binding site" evidence="4">
    <location>
        <position position="147"/>
    </location>
    <ligand>
        <name>Mn(2+)</name>
        <dbReference type="ChEBI" id="CHEBI:29035"/>
        <label>1</label>
    </ligand>
</feature>
<dbReference type="InterPro" id="IPR023696">
    <property type="entry name" value="Ureohydrolase_dom_sf"/>
</dbReference>
<dbReference type="SUPFAM" id="SSF52768">
    <property type="entry name" value="Arginase/deacetylase"/>
    <property type="match status" value="1"/>
</dbReference>
<feature type="binding site" evidence="4">
    <location>
        <position position="238"/>
    </location>
    <ligand>
        <name>Mn(2+)</name>
        <dbReference type="ChEBI" id="CHEBI:29035"/>
        <label>1</label>
    </ligand>
</feature>
<feature type="binding site" evidence="4">
    <location>
        <position position="151"/>
    </location>
    <ligand>
        <name>Mn(2+)</name>
        <dbReference type="ChEBI" id="CHEBI:29035"/>
        <label>1</label>
    </ligand>
</feature>
<dbReference type="PRINTS" id="PR00116">
    <property type="entry name" value="ARGINASE"/>
</dbReference>
<dbReference type="PATRIC" id="fig|679936.5.peg.954"/>
<comment type="similarity">
    <text evidence="1">Belongs to the arginase family. Agmatinase subfamily.</text>
</comment>
<reference evidence="6 7" key="2">
    <citation type="journal article" date="2012" name="Stand. Genomic Sci.">
        <title>Complete genome sequence of the moderately thermophilic mineral-sulfide-oxidizing firmicute Sulfobacillus acidophilus type strain (NAL(T)).</title>
        <authorList>
            <person name="Anderson I."/>
            <person name="Chertkov O."/>
            <person name="Chen A."/>
            <person name="Saunders E."/>
            <person name="Lapidus A."/>
            <person name="Nolan M."/>
            <person name="Lucas S."/>
            <person name="Hammon N."/>
            <person name="Deshpande S."/>
            <person name="Cheng J.F."/>
            <person name="Han C."/>
            <person name="Tapia R."/>
            <person name="Goodwin L.A."/>
            <person name="Pitluck S."/>
            <person name="Liolios K."/>
            <person name="Pagani I."/>
            <person name="Ivanova N."/>
            <person name="Mikhailova N."/>
            <person name="Pati A."/>
            <person name="Palaniappan K."/>
            <person name="Land M."/>
            <person name="Pan C."/>
            <person name="Rohde M."/>
            <person name="Pukall R."/>
            <person name="Goker M."/>
            <person name="Detter J.C."/>
            <person name="Woyke T."/>
            <person name="Bristow J."/>
            <person name="Eisen J.A."/>
            <person name="Markowitz V."/>
            <person name="Hugenholtz P."/>
            <person name="Kyrpides N.C."/>
            <person name="Klenk H.P."/>
            <person name="Mavromatis K."/>
        </authorList>
    </citation>
    <scope>NUCLEOTIDE SEQUENCE [LARGE SCALE GENOMIC DNA]</scope>
    <source>
        <strain evidence="7">ATCC 700253 / DSM 10332 / NAL</strain>
    </source>
</reference>
<keyword evidence="2 4" id="KW-0479">Metal-binding</keyword>
<dbReference type="InterPro" id="IPR020855">
    <property type="entry name" value="Ureohydrolase_Mn_BS"/>
</dbReference>
<proteinExistence type="inferred from homology"/>
<sequence length="312" mass="33854">MKIEYPGIVPEEQMPRFSGRPSFMKLPWWGKDMDVSVAVIGVPFDGGTTFQSGARMGPWAIRQASWGLYPYSRVHRISLADARLADAGDLRVVPMSVPDTLMLVEHQLGAFPGGTRFLALGGDHSVTLGLLRDVVRRRGPVGLIHFDAHSDLWDELWGQRYNHATVFRRAWEEGLILPDRTIQVGIRGSLDHPDEDGEADRLGILQVSTDTWLSQGTRTTIHQIRNRVGRGPVYLSVDLDVVDPAYAPGTGTPEAGGPSSHMLLSVLRGLAGLSFVGADVVELAPPLDPTIASGLVAATVAQEALFLLTLAP</sequence>
<evidence type="ECO:0000256" key="1">
    <source>
        <dbReference type="ARBA" id="ARBA00009227"/>
    </source>
</evidence>
<dbReference type="Gene3D" id="3.40.800.10">
    <property type="entry name" value="Ureohydrolase domain"/>
    <property type="match status" value="1"/>
</dbReference>
<dbReference type="PANTHER" id="PTHR11358:SF26">
    <property type="entry name" value="GUANIDINO ACID HYDROLASE, MITOCHONDRIAL"/>
    <property type="match status" value="1"/>
</dbReference>
<feature type="binding site" evidence="4">
    <location>
        <position position="149"/>
    </location>
    <ligand>
        <name>Mn(2+)</name>
        <dbReference type="ChEBI" id="CHEBI:29035"/>
        <label>1</label>
    </ligand>
</feature>
<dbReference type="PROSITE" id="PS51409">
    <property type="entry name" value="ARGINASE_2"/>
    <property type="match status" value="1"/>
</dbReference>
<feature type="binding site" evidence="4">
    <location>
        <position position="240"/>
    </location>
    <ligand>
        <name>Mn(2+)</name>
        <dbReference type="ChEBI" id="CHEBI:29035"/>
        <label>1</label>
    </ligand>
</feature>
<evidence type="ECO:0000313" key="7">
    <source>
        <dbReference type="Proteomes" id="UP000005439"/>
    </source>
</evidence>
<keyword evidence="7" id="KW-1185">Reference proteome</keyword>
<dbReference type="CDD" id="cd11592">
    <property type="entry name" value="Agmatinase_PAH"/>
    <property type="match status" value="1"/>
</dbReference>
<dbReference type="EC" id="3.5.3.11" evidence="6"/>
<dbReference type="Pfam" id="PF00491">
    <property type="entry name" value="Arginase"/>
    <property type="match status" value="1"/>
</dbReference>